<feature type="transmembrane region" description="Helical" evidence="1">
    <location>
        <begin position="12"/>
        <end position="29"/>
    </location>
</feature>
<name>W7TLA1_9STRA</name>
<dbReference type="Proteomes" id="UP000019335">
    <property type="component" value="Chromosome 5"/>
</dbReference>
<dbReference type="GO" id="GO:0015996">
    <property type="term" value="P:chlorophyll catabolic process"/>
    <property type="evidence" value="ECO:0007669"/>
    <property type="project" value="TreeGrafter"/>
</dbReference>
<gene>
    <name evidence="2" type="ORF">Naga_100094g4</name>
</gene>
<keyword evidence="1" id="KW-0472">Membrane</keyword>
<proteinExistence type="predicted"/>
<dbReference type="EMBL" id="AZIL01000367">
    <property type="protein sequence ID" value="EWM27875.1"/>
    <property type="molecule type" value="Genomic_DNA"/>
</dbReference>
<sequence length="471" mass="50676">MRRPRSRRKDRFHRILGLSMFPVVLFYYPSTSTCAWRIPAASLLTRGKAVTNLFTACSTSFGLLLPHSLPLDIKIAPDVSSTNEAVDISSAISVLGGYRIPANQYSTYQRDLLTLIPSLRKENVKIFADRAGDDGEIEAIVRQLSNVTPAHSPRKIILVAHSRGAAVAVRVAARLASSPLTHEVRGLLLIDPVDEQETYDAGGSTARLNDMVPSNSGDSNTLQPFISSTLRSSCQSAFPSSFHGPTSSCLPLLRCLPPRLPVVIVSLPFTGLNSYYRSPNRNICAPPERDARAFFKASSYAAAAAVDDHTASTAGSRGAGSDVGRLAIVRTSPTAGSDPFPASSGQSPSSSVISYPLLLTLPFAGHLQLLDDRLALPFAEVCGVSKSIPDKEVQAVISAVIVACCEHWLKEGGGQDKEPTRVEALRQVMDLSARTRGVRQELWNSITWGGEGPRGKEVIEECEKTGDNVPD</sequence>
<dbReference type="PANTHER" id="PTHR33428">
    <property type="entry name" value="CHLOROPHYLLASE-2, CHLOROPLASTIC"/>
    <property type="match status" value="1"/>
</dbReference>
<keyword evidence="1" id="KW-0812">Transmembrane</keyword>
<evidence type="ECO:0000313" key="2">
    <source>
        <dbReference type="EMBL" id="EWM27875.1"/>
    </source>
</evidence>
<evidence type="ECO:0000313" key="3">
    <source>
        <dbReference type="Proteomes" id="UP000019335"/>
    </source>
</evidence>
<keyword evidence="1" id="KW-1133">Transmembrane helix</keyword>
<reference evidence="2 3" key="1">
    <citation type="journal article" date="2014" name="Mol. Plant">
        <title>Chromosome Scale Genome Assembly and Transcriptome Profiling of Nannochloropsis gaditana in Nitrogen Depletion.</title>
        <authorList>
            <person name="Corteggiani Carpinelli E."/>
            <person name="Telatin A."/>
            <person name="Vitulo N."/>
            <person name="Forcato C."/>
            <person name="D'Angelo M."/>
            <person name="Schiavon R."/>
            <person name="Vezzi A."/>
            <person name="Giacometti G.M."/>
            <person name="Morosinotto T."/>
            <person name="Valle G."/>
        </authorList>
    </citation>
    <scope>NUCLEOTIDE SEQUENCE [LARGE SCALE GENOMIC DNA]</scope>
    <source>
        <strain evidence="2 3">B-31</strain>
    </source>
</reference>
<organism evidence="2 3">
    <name type="scientific">Nannochloropsis gaditana</name>
    <dbReference type="NCBI Taxonomy" id="72520"/>
    <lineage>
        <taxon>Eukaryota</taxon>
        <taxon>Sar</taxon>
        <taxon>Stramenopiles</taxon>
        <taxon>Ochrophyta</taxon>
        <taxon>Eustigmatophyceae</taxon>
        <taxon>Eustigmatales</taxon>
        <taxon>Monodopsidaceae</taxon>
        <taxon>Nannochloropsis</taxon>
    </lineage>
</organism>
<dbReference type="AlphaFoldDB" id="W7TLA1"/>
<dbReference type="SUPFAM" id="SSF53474">
    <property type="entry name" value="alpha/beta-Hydrolases"/>
    <property type="match status" value="1"/>
</dbReference>
<comment type="caution">
    <text evidence="2">The sequence shown here is derived from an EMBL/GenBank/DDBJ whole genome shotgun (WGS) entry which is preliminary data.</text>
</comment>
<dbReference type="OrthoDB" id="10453139at2759"/>
<dbReference type="Gene3D" id="3.40.50.1820">
    <property type="entry name" value="alpha/beta hydrolase"/>
    <property type="match status" value="1"/>
</dbReference>
<dbReference type="InterPro" id="IPR029058">
    <property type="entry name" value="AB_hydrolase_fold"/>
</dbReference>
<evidence type="ECO:0000256" key="1">
    <source>
        <dbReference type="SAM" id="Phobius"/>
    </source>
</evidence>
<protein>
    <submittedName>
        <fullName evidence="2">Uncharacterized protein</fullName>
    </submittedName>
</protein>
<dbReference type="GO" id="GO:0047746">
    <property type="term" value="F:chlorophyllase activity"/>
    <property type="evidence" value="ECO:0007669"/>
    <property type="project" value="TreeGrafter"/>
</dbReference>
<dbReference type="PANTHER" id="PTHR33428:SF14">
    <property type="entry name" value="CARBOXYLESTERASE TYPE B DOMAIN-CONTAINING PROTEIN"/>
    <property type="match status" value="1"/>
</dbReference>
<keyword evidence="3" id="KW-1185">Reference proteome</keyword>
<accession>W7TLA1</accession>